<dbReference type="Proteomes" id="UP000248916">
    <property type="component" value="Unassembled WGS sequence"/>
</dbReference>
<comment type="caution">
    <text evidence="2">The sequence shown here is derived from an EMBL/GenBank/DDBJ whole genome shotgun (WGS) entry which is preliminary data.</text>
</comment>
<accession>A0A2W7P8S8</accession>
<evidence type="ECO:0000313" key="3">
    <source>
        <dbReference type="Proteomes" id="UP000248916"/>
    </source>
</evidence>
<keyword evidence="1" id="KW-0472">Membrane</keyword>
<keyword evidence="3" id="KW-1185">Reference proteome</keyword>
<keyword evidence="1" id="KW-0812">Transmembrane</keyword>
<sequence>MQLDYAEGLCQRPRIAPGLNAKANFLMRNGENTLFLRSLFLLAVGVGLSGCIPYVSRSDDGMNDVSPAALAALPEGIDPAFLIRDPNGCYGIAIEDAEVPTGPPLRDVFGNVVCDT</sequence>
<reference evidence="2 3" key="1">
    <citation type="submission" date="2018-06" db="EMBL/GenBank/DDBJ databases">
        <title>Genomic Encyclopedia of Archaeal and Bacterial Type Strains, Phase II (KMG-II): from individual species to whole genera.</title>
        <authorList>
            <person name="Goeker M."/>
        </authorList>
    </citation>
    <scope>NUCLEOTIDE SEQUENCE [LARGE SCALE GENOMIC DNA]</scope>
    <source>
        <strain evidence="2 3">DSM 22009</strain>
    </source>
</reference>
<name>A0A2W7P8S8_9RHOB</name>
<dbReference type="EMBL" id="QKZL01000001">
    <property type="protein sequence ID" value="PZX19772.1"/>
    <property type="molecule type" value="Genomic_DNA"/>
</dbReference>
<gene>
    <name evidence="2" type="ORF">LX81_00233</name>
</gene>
<dbReference type="AlphaFoldDB" id="A0A2W7P8S8"/>
<protein>
    <submittedName>
        <fullName evidence="2">Uncharacterized protein</fullName>
    </submittedName>
</protein>
<evidence type="ECO:0000256" key="1">
    <source>
        <dbReference type="SAM" id="Phobius"/>
    </source>
</evidence>
<keyword evidence="1" id="KW-1133">Transmembrane helix</keyword>
<evidence type="ECO:0000313" key="2">
    <source>
        <dbReference type="EMBL" id="PZX19772.1"/>
    </source>
</evidence>
<organism evidence="2 3">
    <name type="scientific">Palleronia aestuarii</name>
    <dbReference type="NCBI Taxonomy" id="568105"/>
    <lineage>
        <taxon>Bacteria</taxon>
        <taxon>Pseudomonadati</taxon>
        <taxon>Pseudomonadota</taxon>
        <taxon>Alphaproteobacteria</taxon>
        <taxon>Rhodobacterales</taxon>
        <taxon>Roseobacteraceae</taxon>
        <taxon>Palleronia</taxon>
    </lineage>
</organism>
<proteinExistence type="predicted"/>
<feature type="transmembrane region" description="Helical" evidence="1">
    <location>
        <begin position="34"/>
        <end position="55"/>
    </location>
</feature>